<keyword evidence="4" id="KW-1185">Reference proteome</keyword>
<dbReference type="PANTHER" id="PTHR45828">
    <property type="entry name" value="CYTOCHROME B561/FERRIC REDUCTASE TRANSMEMBRANE"/>
    <property type="match status" value="1"/>
</dbReference>
<evidence type="ECO:0000259" key="2">
    <source>
        <dbReference type="PROSITE" id="PS51019"/>
    </source>
</evidence>
<dbReference type="InterPro" id="IPR042307">
    <property type="entry name" value="Reeler_sf"/>
</dbReference>
<gene>
    <name evidence="3" type="ORF">RI129_001515</name>
</gene>
<dbReference type="PROSITE" id="PS51019">
    <property type="entry name" value="REELIN"/>
    <property type="match status" value="1"/>
</dbReference>
<accession>A0AAN7VTZ3</accession>
<dbReference type="GO" id="GO:0016020">
    <property type="term" value="C:membrane"/>
    <property type="evidence" value="ECO:0007669"/>
    <property type="project" value="TreeGrafter"/>
</dbReference>
<name>A0AAN7VTZ3_9COLE</name>
<dbReference type="Proteomes" id="UP001329430">
    <property type="component" value="Chromosome 1"/>
</dbReference>
<dbReference type="PANTHER" id="PTHR45828:SF40">
    <property type="entry name" value="REELIN DOMAIN-CONTAINING PROTEIN"/>
    <property type="match status" value="1"/>
</dbReference>
<dbReference type="Gene3D" id="2.60.40.4060">
    <property type="entry name" value="Reeler domain"/>
    <property type="match status" value="1"/>
</dbReference>
<proteinExistence type="predicted"/>
<sequence length="166" mass="18522">MDTTKFYFSLAFVFSVIVTNTVSFPDGAPIDACVRTPVNQPNHSRAKPQPPESNPYQIVASDSHYGPGTQITVTIEGNENFKGFLIQARDVETNKWIGEWSEISNTNVHPECSAITHADREEKQKAVLVWHAPKDSTGGEVYFTGTVLKSYKMFWSNLVNLVAQQN</sequence>
<organism evidence="3 4">
    <name type="scientific">Pyrocoelia pectoralis</name>
    <dbReference type="NCBI Taxonomy" id="417401"/>
    <lineage>
        <taxon>Eukaryota</taxon>
        <taxon>Metazoa</taxon>
        <taxon>Ecdysozoa</taxon>
        <taxon>Arthropoda</taxon>
        <taxon>Hexapoda</taxon>
        <taxon>Insecta</taxon>
        <taxon>Pterygota</taxon>
        <taxon>Neoptera</taxon>
        <taxon>Endopterygota</taxon>
        <taxon>Coleoptera</taxon>
        <taxon>Polyphaga</taxon>
        <taxon>Elateriformia</taxon>
        <taxon>Elateroidea</taxon>
        <taxon>Lampyridae</taxon>
        <taxon>Lampyrinae</taxon>
        <taxon>Pyrocoelia</taxon>
    </lineage>
</organism>
<dbReference type="InterPro" id="IPR051237">
    <property type="entry name" value="Ferric-chelate_Red/DefProt"/>
</dbReference>
<dbReference type="CDD" id="cd08544">
    <property type="entry name" value="Reeler"/>
    <property type="match status" value="1"/>
</dbReference>
<reference evidence="3 4" key="1">
    <citation type="journal article" date="2024" name="Insects">
        <title>An Improved Chromosome-Level Genome Assembly of the Firefly Pyrocoelia pectoralis.</title>
        <authorList>
            <person name="Fu X."/>
            <person name="Meyer-Rochow V.B."/>
            <person name="Ballantyne L."/>
            <person name="Zhu X."/>
        </authorList>
    </citation>
    <scope>NUCLEOTIDE SEQUENCE [LARGE SCALE GENOMIC DNA]</scope>
    <source>
        <strain evidence="3">XCY_ONT2</strain>
    </source>
</reference>
<dbReference type="AlphaFoldDB" id="A0AAN7VTZ3"/>
<evidence type="ECO:0000256" key="1">
    <source>
        <dbReference type="SAM" id="SignalP"/>
    </source>
</evidence>
<feature type="domain" description="Reelin" evidence="2">
    <location>
        <begin position="18"/>
        <end position="166"/>
    </location>
</feature>
<feature type="signal peptide" evidence="1">
    <location>
        <begin position="1"/>
        <end position="23"/>
    </location>
</feature>
<comment type="caution">
    <text evidence="3">The sequence shown here is derived from an EMBL/GenBank/DDBJ whole genome shotgun (WGS) entry which is preliminary data.</text>
</comment>
<evidence type="ECO:0000313" key="3">
    <source>
        <dbReference type="EMBL" id="KAK5650486.1"/>
    </source>
</evidence>
<dbReference type="InterPro" id="IPR002861">
    <property type="entry name" value="Reeler_dom"/>
</dbReference>
<keyword evidence="1" id="KW-0732">Signal</keyword>
<protein>
    <recommendedName>
        <fullName evidence="2">Reelin domain-containing protein</fullName>
    </recommendedName>
</protein>
<feature type="chain" id="PRO_5042910391" description="Reelin domain-containing protein" evidence="1">
    <location>
        <begin position="24"/>
        <end position="166"/>
    </location>
</feature>
<evidence type="ECO:0000313" key="4">
    <source>
        <dbReference type="Proteomes" id="UP001329430"/>
    </source>
</evidence>
<dbReference type="Pfam" id="PF02014">
    <property type="entry name" value="Reeler"/>
    <property type="match status" value="1"/>
</dbReference>
<dbReference type="EMBL" id="JAVRBK010000001">
    <property type="protein sequence ID" value="KAK5650486.1"/>
    <property type="molecule type" value="Genomic_DNA"/>
</dbReference>